<proteinExistence type="predicted"/>
<feature type="compositionally biased region" description="Pro residues" evidence="1">
    <location>
        <begin position="88"/>
        <end position="97"/>
    </location>
</feature>
<reference evidence="2 3" key="1">
    <citation type="submission" date="2022-10" db="EMBL/GenBank/DDBJ databases">
        <title>The complete genomes of actinobacterial strains from the NBC collection.</title>
        <authorList>
            <person name="Joergensen T.S."/>
            <person name="Alvarez Arevalo M."/>
            <person name="Sterndorff E.B."/>
            <person name="Faurdal D."/>
            <person name="Vuksanovic O."/>
            <person name="Mourched A.-S."/>
            <person name="Charusanti P."/>
            <person name="Shaw S."/>
            <person name="Blin K."/>
            <person name="Weber T."/>
        </authorList>
    </citation>
    <scope>NUCLEOTIDE SEQUENCE [LARGE SCALE GENOMIC DNA]</scope>
    <source>
        <strain evidence="2 3">NBC_01247</strain>
    </source>
</reference>
<feature type="region of interest" description="Disordered" evidence="1">
    <location>
        <begin position="79"/>
        <end position="106"/>
    </location>
</feature>
<dbReference type="Proteomes" id="UP001432014">
    <property type="component" value="Chromosome"/>
</dbReference>
<dbReference type="EMBL" id="CP108482">
    <property type="protein sequence ID" value="WUS61077.1"/>
    <property type="molecule type" value="Genomic_DNA"/>
</dbReference>
<accession>A0ABZ1WK54</accession>
<keyword evidence="3" id="KW-1185">Reference proteome</keyword>
<feature type="region of interest" description="Disordered" evidence="1">
    <location>
        <begin position="1"/>
        <end position="48"/>
    </location>
</feature>
<organism evidence="2 3">
    <name type="scientific">Kitasatospora herbaricolor</name>
    <dbReference type="NCBI Taxonomy" id="68217"/>
    <lineage>
        <taxon>Bacteria</taxon>
        <taxon>Bacillati</taxon>
        <taxon>Actinomycetota</taxon>
        <taxon>Actinomycetes</taxon>
        <taxon>Kitasatosporales</taxon>
        <taxon>Streptomycetaceae</taxon>
        <taxon>Kitasatospora</taxon>
    </lineage>
</organism>
<gene>
    <name evidence="2" type="ORF">OG469_39630</name>
</gene>
<evidence type="ECO:0000313" key="3">
    <source>
        <dbReference type="Proteomes" id="UP001432014"/>
    </source>
</evidence>
<protein>
    <submittedName>
        <fullName evidence="2">Uncharacterized protein</fullName>
    </submittedName>
</protein>
<evidence type="ECO:0000256" key="1">
    <source>
        <dbReference type="SAM" id="MobiDB-lite"/>
    </source>
</evidence>
<evidence type="ECO:0000313" key="2">
    <source>
        <dbReference type="EMBL" id="WUS61077.1"/>
    </source>
</evidence>
<dbReference type="RefSeq" id="WP_329611736.1">
    <property type="nucleotide sequence ID" value="NZ_CP108482.1"/>
</dbReference>
<name>A0ABZ1WK54_9ACTN</name>
<sequence>MPQLNPFPHDSGGGLGPSDSAKGWHAGYVAGVSSPEELPRTPSVRSTQFMDAFGQGAEAGRADGLAEGWRWRWFGEDARTGRAGTAGPRPPRSPAPPVDAEEDGPAAPQYPLAWRGVGELALGTMLEQFAPAAAGRDFVGLRLDRSCADKGVTRLYLPVRLIADEPPAEPTGDPLGDAGFWHGTVGDSFAEAAAELSGAAVERPGRVTRAAGFLALVRWSPAGEHDFWDVLPAGGSMPPRSH</sequence>